<dbReference type="AlphaFoldDB" id="A0A2N9F446"/>
<evidence type="ECO:0000313" key="1">
    <source>
        <dbReference type="EMBL" id="SPC81564.1"/>
    </source>
</evidence>
<dbReference type="EMBL" id="OIVN01000524">
    <property type="protein sequence ID" value="SPC81564.1"/>
    <property type="molecule type" value="Genomic_DNA"/>
</dbReference>
<name>A0A2N9F446_FAGSY</name>
<proteinExistence type="predicted"/>
<reference evidence="1" key="1">
    <citation type="submission" date="2018-02" db="EMBL/GenBank/DDBJ databases">
        <authorList>
            <person name="Cohen D.B."/>
            <person name="Kent A.D."/>
        </authorList>
    </citation>
    <scope>NUCLEOTIDE SEQUENCE</scope>
</reference>
<sequence length="96" mass="11253">MAAEILRMNSGDREEERERVYAHLASQFPLPSPPHSLTLVVAAHLASPRLRRHRLEQSQPGEGRNERERYEEYESLGLDVAFCLMQMRLWYLRCIS</sequence>
<gene>
    <name evidence="1" type="ORF">FSB_LOCUS9446</name>
</gene>
<organism evidence="1">
    <name type="scientific">Fagus sylvatica</name>
    <name type="common">Beechnut</name>
    <dbReference type="NCBI Taxonomy" id="28930"/>
    <lineage>
        <taxon>Eukaryota</taxon>
        <taxon>Viridiplantae</taxon>
        <taxon>Streptophyta</taxon>
        <taxon>Embryophyta</taxon>
        <taxon>Tracheophyta</taxon>
        <taxon>Spermatophyta</taxon>
        <taxon>Magnoliopsida</taxon>
        <taxon>eudicotyledons</taxon>
        <taxon>Gunneridae</taxon>
        <taxon>Pentapetalae</taxon>
        <taxon>rosids</taxon>
        <taxon>fabids</taxon>
        <taxon>Fagales</taxon>
        <taxon>Fagaceae</taxon>
        <taxon>Fagus</taxon>
    </lineage>
</organism>
<accession>A0A2N9F446</accession>
<protein>
    <submittedName>
        <fullName evidence="1">Uncharacterized protein</fullName>
    </submittedName>
</protein>